<proteinExistence type="predicted"/>
<feature type="transmembrane region" description="Helical" evidence="5">
    <location>
        <begin position="142"/>
        <end position="164"/>
    </location>
</feature>
<keyword evidence="4 5" id="KW-0472">Membrane</keyword>
<dbReference type="PANTHER" id="PTHR21643:SF6">
    <property type="entry name" value="G-PROTEIN COUPLED RECEPTORS FAMILY 1 PROFILE DOMAIN-CONTAINING PROTEIN"/>
    <property type="match status" value="1"/>
</dbReference>
<feature type="transmembrane region" description="Helical" evidence="5">
    <location>
        <begin position="71"/>
        <end position="91"/>
    </location>
</feature>
<dbReference type="Gene3D" id="1.20.1070.10">
    <property type="entry name" value="Rhodopsin 7-helix transmembrane proteins"/>
    <property type="match status" value="1"/>
</dbReference>
<sequence length="414" mass="47230">MKGIEFLTDEIAKRAIAATAAPPTTSATLAEPHAYRVEEESGELEGDEVCTNSHIISADTIIAFTEDMDSIMLIFTLLSSVLQLYVIYAAAKHIQRKTSDKCLHVFLLSMTVADFLLTALCYPVELAPRAGIIRKFPRFVSAAMHMLCWIALIVSSLSLVFLNLDKLFFFRFPLRYSNLFTRARAIYLVSACWLFSTTFVLFAWATESFHCVDDDCITLAIFPNRLHIYLPFMIFVGVFPTVTSLVVAIYIMKVVAEHRTQIKAQELLLRTPRDSSPSTVRSHSAQVSAKMRTFYFIFMTTVFTALTLLPYRFAGLQRSLNPQRMNECLTIFLYWLMMYMIYLNSVIPSTGYPPLSFPCKSFPFPMVNPLLTVTVLPQYRINFVNALLCREFRGRVDKQREQYTVVNRVSSDIL</sequence>
<dbReference type="PROSITE" id="PS50262">
    <property type="entry name" value="G_PROTEIN_RECEP_F1_2"/>
    <property type="match status" value="1"/>
</dbReference>
<evidence type="ECO:0000256" key="2">
    <source>
        <dbReference type="ARBA" id="ARBA00022692"/>
    </source>
</evidence>
<feature type="transmembrane region" description="Helical" evidence="5">
    <location>
        <begin position="185"/>
        <end position="206"/>
    </location>
</feature>
<feature type="transmembrane region" description="Helical" evidence="5">
    <location>
        <begin position="226"/>
        <end position="251"/>
    </location>
</feature>
<keyword evidence="2 5" id="KW-0812">Transmembrane</keyword>
<feature type="transmembrane region" description="Helical" evidence="5">
    <location>
        <begin position="103"/>
        <end position="122"/>
    </location>
</feature>
<keyword evidence="8" id="KW-1185">Reference proteome</keyword>
<reference evidence="7 8" key="1">
    <citation type="submission" date="2024-10" db="EMBL/GenBank/DDBJ databases">
        <authorList>
            <person name="Kim D."/>
        </authorList>
    </citation>
    <scope>NUCLEOTIDE SEQUENCE [LARGE SCALE GENOMIC DNA]</scope>
    <source>
        <strain evidence="7">BH-2024</strain>
    </source>
</reference>
<dbReference type="Proteomes" id="UP001620626">
    <property type="component" value="Unassembled WGS sequence"/>
</dbReference>
<dbReference type="PANTHER" id="PTHR21643">
    <property type="entry name" value="G-PROTEIN COUPLED RECEPTORS FAMILY 1 PROFILE DOMAIN-CONTAINING PROTEIN-RELATED"/>
    <property type="match status" value="1"/>
</dbReference>
<dbReference type="InterPro" id="IPR017452">
    <property type="entry name" value="GPCR_Rhodpsn_7TM"/>
</dbReference>
<comment type="subcellular location">
    <subcellularLocation>
        <location evidence="1">Membrane</location>
    </subcellularLocation>
</comment>
<dbReference type="SUPFAM" id="SSF81321">
    <property type="entry name" value="Family A G protein-coupled receptor-like"/>
    <property type="match status" value="1"/>
</dbReference>
<dbReference type="CDD" id="cd00637">
    <property type="entry name" value="7tm_classA_rhodopsin-like"/>
    <property type="match status" value="1"/>
</dbReference>
<organism evidence="7 8">
    <name type="scientific">Heterodera trifolii</name>
    <dbReference type="NCBI Taxonomy" id="157864"/>
    <lineage>
        <taxon>Eukaryota</taxon>
        <taxon>Metazoa</taxon>
        <taxon>Ecdysozoa</taxon>
        <taxon>Nematoda</taxon>
        <taxon>Chromadorea</taxon>
        <taxon>Rhabditida</taxon>
        <taxon>Tylenchina</taxon>
        <taxon>Tylenchomorpha</taxon>
        <taxon>Tylenchoidea</taxon>
        <taxon>Heteroderidae</taxon>
        <taxon>Heteroderinae</taxon>
        <taxon>Heterodera</taxon>
    </lineage>
</organism>
<keyword evidence="3 5" id="KW-1133">Transmembrane helix</keyword>
<comment type="caution">
    <text evidence="7">The sequence shown here is derived from an EMBL/GenBank/DDBJ whole genome shotgun (WGS) entry which is preliminary data.</text>
</comment>
<evidence type="ECO:0000256" key="4">
    <source>
        <dbReference type="ARBA" id="ARBA00023136"/>
    </source>
</evidence>
<evidence type="ECO:0000313" key="7">
    <source>
        <dbReference type="EMBL" id="KAL3119130.1"/>
    </source>
</evidence>
<evidence type="ECO:0000256" key="5">
    <source>
        <dbReference type="SAM" id="Phobius"/>
    </source>
</evidence>
<dbReference type="AlphaFoldDB" id="A0ABD2LV66"/>
<dbReference type="Pfam" id="PF00001">
    <property type="entry name" value="7tm_1"/>
    <property type="match status" value="1"/>
</dbReference>
<evidence type="ECO:0000256" key="3">
    <source>
        <dbReference type="ARBA" id="ARBA00022989"/>
    </source>
</evidence>
<evidence type="ECO:0000259" key="6">
    <source>
        <dbReference type="PROSITE" id="PS50262"/>
    </source>
</evidence>
<protein>
    <recommendedName>
        <fullName evidence="6">G-protein coupled receptors family 1 profile domain-containing protein</fullName>
    </recommendedName>
</protein>
<accession>A0ABD2LV66</accession>
<dbReference type="EMBL" id="JBICBT010000258">
    <property type="protein sequence ID" value="KAL3119130.1"/>
    <property type="molecule type" value="Genomic_DNA"/>
</dbReference>
<evidence type="ECO:0000313" key="8">
    <source>
        <dbReference type="Proteomes" id="UP001620626"/>
    </source>
</evidence>
<dbReference type="InterPro" id="IPR039952">
    <property type="entry name" value="Aex-2"/>
</dbReference>
<feature type="domain" description="G-protein coupled receptors family 1 profile" evidence="6">
    <location>
        <begin position="79"/>
        <end position="352"/>
    </location>
</feature>
<dbReference type="InterPro" id="IPR000276">
    <property type="entry name" value="GPCR_Rhodpsn"/>
</dbReference>
<name>A0ABD2LV66_9BILA</name>
<evidence type="ECO:0000256" key="1">
    <source>
        <dbReference type="ARBA" id="ARBA00004370"/>
    </source>
</evidence>
<gene>
    <name evidence="7" type="ORF">niasHT_003913</name>
</gene>
<feature type="transmembrane region" description="Helical" evidence="5">
    <location>
        <begin position="293"/>
        <end position="311"/>
    </location>
</feature>
<feature type="transmembrane region" description="Helical" evidence="5">
    <location>
        <begin position="331"/>
        <end position="352"/>
    </location>
</feature>
<dbReference type="GO" id="GO:0016020">
    <property type="term" value="C:membrane"/>
    <property type="evidence" value="ECO:0007669"/>
    <property type="project" value="UniProtKB-SubCell"/>
</dbReference>